<evidence type="ECO:0000313" key="3">
    <source>
        <dbReference type="Proteomes" id="UP000222788"/>
    </source>
</evidence>
<protein>
    <submittedName>
        <fullName evidence="2">Uncharacterized protein</fullName>
    </submittedName>
</protein>
<keyword evidence="3" id="KW-1185">Reference proteome</keyword>
<dbReference type="Proteomes" id="UP000222788">
    <property type="component" value="Unassembled WGS sequence"/>
</dbReference>
<dbReference type="AlphaFoldDB" id="A0A2C5WUI5"/>
<feature type="region of interest" description="Disordered" evidence="1">
    <location>
        <begin position="1"/>
        <end position="74"/>
    </location>
</feature>
<accession>A0A2C5WUI5</accession>
<name>A0A2C5WUI5_9PEZI</name>
<reference evidence="2 3" key="1">
    <citation type="journal article" date="2013" name="Fungal Biol.">
        <title>Analysis of microsatellite markers in the genome of the plant pathogen Ceratocystis fimbriata.</title>
        <authorList>
            <person name="Simpson M.C."/>
            <person name="Wilken P.M."/>
            <person name="Coetzee M.P."/>
            <person name="Wingfield M.J."/>
            <person name="Wingfield B.D."/>
        </authorList>
    </citation>
    <scope>NUCLEOTIDE SEQUENCE [LARGE SCALE GENOMIC DNA]</scope>
    <source>
        <strain evidence="2 3">CBS 114723</strain>
    </source>
</reference>
<reference evidence="2 3" key="2">
    <citation type="journal article" date="2013" name="IMA Fungus">
        <title>IMA Genome-F 1: Ceratocystis fimbriata: Draft nuclear genome sequence for the plant pathogen, Ceratocystis fimbriata.</title>
        <authorList>
            <person name="Wilken P.M."/>
            <person name="Steenkamp E.T."/>
            <person name="Wingfield M.J."/>
            <person name="de Beer Z.W."/>
            <person name="Wingfield B.D."/>
        </authorList>
    </citation>
    <scope>NUCLEOTIDE SEQUENCE [LARGE SCALE GENOMIC DNA]</scope>
    <source>
        <strain evidence="2 3">CBS 114723</strain>
    </source>
</reference>
<evidence type="ECO:0000313" key="2">
    <source>
        <dbReference type="EMBL" id="PHH49556.1"/>
    </source>
</evidence>
<gene>
    <name evidence="2" type="ORF">CFIMG_007730RA00001</name>
</gene>
<evidence type="ECO:0000256" key="1">
    <source>
        <dbReference type="SAM" id="MobiDB-lite"/>
    </source>
</evidence>
<organism evidence="2 3">
    <name type="scientific">Ceratocystis fimbriata CBS 114723</name>
    <dbReference type="NCBI Taxonomy" id="1035309"/>
    <lineage>
        <taxon>Eukaryota</taxon>
        <taxon>Fungi</taxon>
        <taxon>Dikarya</taxon>
        <taxon>Ascomycota</taxon>
        <taxon>Pezizomycotina</taxon>
        <taxon>Sordariomycetes</taxon>
        <taxon>Hypocreomycetidae</taxon>
        <taxon>Microascales</taxon>
        <taxon>Ceratocystidaceae</taxon>
        <taxon>Ceratocystis</taxon>
    </lineage>
</organism>
<proteinExistence type="predicted"/>
<sequence>MCRQKNKPIQAKAQPSQDALDQVLELDPSGSSPPLPNSASARQRVPSNGQEIPDWTGDIAGGSTTLQVLSSPGQ</sequence>
<dbReference type="EMBL" id="APWK03000189">
    <property type="protein sequence ID" value="PHH49556.1"/>
    <property type="molecule type" value="Genomic_DNA"/>
</dbReference>
<feature type="compositionally biased region" description="Polar residues" evidence="1">
    <location>
        <begin position="37"/>
        <end position="50"/>
    </location>
</feature>
<feature type="compositionally biased region" description="Polar residues" evidence="1">
    <location>
        <begin position="62"/>
        <end position="74"/>
    </location>
</feature>
<comment type="caution">
    <text evidence="2">The sequence shown here is derived from an EMBL/GenBank/DDBJ whole genome shotgun (WGS) entry which is preliminary data.</text>
</comment>